<evidence type="ECO:0008006" key="3">
    <source>
        <dbReference type="Google" id="ProtNLM"/>
    </source>
</evidence>
<sequence>MAVLLAASLSACSSKNERAFVGGCVSMGASRENCSCAYKKVNATHKIDGIDFGEILGTEQHRKIQVAFAAAVIQCIKENGL</sequence>
<organism evidence="1 2">
    <name type="scientific">Acidovorax benzenivorans</name>
    <dbReference type="NCBI Taxonomy" id="2987520"/>
    <lineage>
        <taxon>Bacteria</taxon>
        <taxon>Pseudomonadati</taxon>
        <taxon>Pseudomonadota</taxon>
        <taxon>Betaproteobacteria</taxon>
        <taxon>Burkholderiales</taxon>
        <taxon>Comamonadaceae</taxon>
        <taxon>Acidovorax</taxon>
    </lineage>
</organism>
<comment type="caution">
    <text evidence="1">The sequence shown here is derived from an EMBL/GenBank/DDBJ whole genome shotgun (WGS) entry which is preliminary data.</text>
</comment>
<keyword evidence="2" id="KW-1185">Reference proteome</keyword>
<dbReference type="Proteomes" id="UP001148932">
    <property type="component" value="Unassembled WGS sequence"/>
</dbReference>
<gene>
    <name evidence="1" type="ORF">OIN59_21325</name>
</gene>
<name>A0ABT5S205_9BURK</name>
<evidence type="ECO:0000313" key="2">
    <source>
        <dbReference type="Proteomes" id="UP001148932"/>
    </source>
</evidence>
<reference evidence="1" key="1">
    <citation type="submission" date="2022-10" db="EMBL/GenBank/DDBJ databases">
        <title>Description of microaerobic benzene degrading bacteria.</title>
        <authorList>
            <person name="Bedics A."/>
            <person name="Tancsics A."/>
            <person name="Banerjee S."/>
        </authorList>
    </citation>
    <scope>NUCLEOTIDE SEQUENCE</scope>
    <source>
        <strain evidence="1">D2M1</strain>
    </source>
</reference>
<proteinExistence type="predicted"/>
<accession>A0ABT5S205</accession>
<evidence type="ECO:0000313" key="1">
    <source>
        <dbReference type="EMBL" id="MDD2179988.1"/>
    </source>
</evidence>
<protein>
    <recommendedName>
        <fullName evidence="3">Lipoprotein</fullName>
    </recommendedName>
</protein>
<dbReference type="EMBL" id="JAPCKI010000017">
    <property type="protein sequence ID" value="MDD2179988.1"/>
    <property type="molecule type" value="Genomic_DNA"/>
</dbReference>